<protein>
    <recommendedName>
        <fullName evidence="2">DUF2284 domain-containing protein</fullName>
    </recommendedName>
</protein>
<evidence type="ECO:0008006" key="2">
    <source>
        <dbReference type="Google" id="ProtNLM"/>
    </source>
</evidence>
<comment type="caution">
    <text evidence="1">The sequence shown here is derived from an EMBL/GenBank/DDBJ whole genome shotgun (WGS) entry which is preliminary data.</text>
</comment>
<reference evidence="1" key="1">
    <citation type="journal article" date="2015" name="Nature">
        <title>Complex archaea that bridge the gap between prokaryotes and eukaryotes.</title>
        <authorList>
            <person name="Spang A."/>
            <person name="Saw J.H."/>
            <person name="Jorgensen S.L."/>
            <person name="Zaremba-Niedzwiedzka K."/>
            <person name="Martijn J."/>
            <person name="Lind A.E."/>
            <person name="van Eijk R."/>
            <person name="Schleper C."/>
            <person name="Guy L."/>
            <person name="Ettema T.J."/>
        </authorList>
    </citation>
    <scope>NUCLEOTIDE SEQUENCE</scope>
</reference>
<name>A0A0F9K439_9ZZZZ</name>
<dbReference type="EMBL" id="LAZR01010002">
    <property type="protein sequence ID" value="KKM69376.1"/>
    <property type="molecule type" value="Genomic_DNA"/>
</dbReference>
<sequence length="154" mass="18060">MDQFYSIVEPVVDHTVRKLCIRPYPNHKKGCPNWGGKKGCPPQVPLIGKLINLDKIVYAIYNRYEFGDHVERMREKHPKWSKRQLECCLYWQGTARKCLREKIRLFLSDYRDYIIVGCPEGSGVNLTETMKQVGINLEWPPKKYTYQIVLAGKK</sequence>
<organism evidence="1">
    <name type="scientific">marine sediment metagenome</name>
    <dbReference type="NCBI Taxonomy" id="412755"/>
    <lineage>
        <taxon>unclassified sequences</taxon>
        <taxon>metagenomes</taxon>
        <taxon>ecological metagenomes</taxon>
    </lineage>
</organism>
<gene>
    <name evidence="1" type="ORF">LCGC14_1451460</name>
</gene>
<accession>A0A0F9K439</accession>
<evidence type="ECO:0000313" key="1">
    <source>
        <dbReference type="EMBL" id="KKM69376.1"/>
    </source>
</evidence>
<proteinExistence type="predicted"/>
<dbReference type="AlphaFoldDB" id="A0A0F9K439"/>